<feature type="binding site" evidence="8">
    <location>
        <position position="358"/>
    </location>
    <ligand>
        <name>GTP</name>
        <dbReference type="ChEBI" id="CHEBI:37565"/>
    </ligand>
</feature>
<reference evidence="11 12" key="2">
    <citation type="journal article" date="2010" name="Nucleic Acids Res.">
        <title>BeetleBase in 2010: revisions to provide comprehensive genomic information for Tribolium castaneum.</title>
        <authorList>
            <person name="Kim H.S."/>
            <person name="Murphy T."/>
            <person name="Xia J."/>
            <person name="Caragea D."/>
            <person name="Park Y."/>
            <person name="Beeman R.W."/>
            <person name="Lorenzen M.D."/>
            <person name="Butcher S."/>
            <person name="Manak J.R."/>
            <person name="Brown S.J."/>
        </authorList>
    </citation>
    <scope>NUCLEOTIDE SEQUENCE [LARGE SCALE GENOMIC DNA]</scope>
    <source>
        <strain evidence="11 12">Georgia GA2</strain>
    </source>
</reference>
<protein>
    <recommendedName>
        <fullName evidence="10">Guanine nucleotide-binding protein G(s) subunit alpha</fullName>
    </recommendedName>
    <alternativeName>
        <fullName evidence="10">Adenylate cyclase-stimulating G alpha protein</fullName>
    </alternativeName>
</protein>
<dbReference type="InParanoid" id="D6WRY5"/>
<dbReference type="SUPFAM" id="SSF47895">
    <property type="entry name" value="Transducin (alpha subunit), insertion domain"/>
    <property type="match status" value="1"/>
</dbReference>
<dbReference type="Gene3D" id="1.10.400.10">
    <property type="entry name" value="GI Alpha 1, domain 2-like"/>
    <property type="match status" value="1"/>
</dbReference>
<dbReference type="eggNOG" id="KOG0099">
    <property type="taxonomic scope" value="Eukaryota"/>
</dbReference>
<dbReference type="Pfam" id="PF00503">
    <property type="entry name" value="G-alpha"/>
    <property type="match status" value="1"/>
</dbReference>
<keyword evidence="4 8" id="KW-0547">Nucleotide-binding</keyword>
<name>D6WRY5_TRICA</name>
<dbReference type="Proteomes" id="UP000007266">
    <property type="component" value="Linkage group 7"/>
</dbReference>
<reference evidence="11 12" key="1">
    <citation type="journal article" date="2008" name="Nature">
        <title>The genome of the model beetle and pest Tribolium castaneum.</title>
        <authorList>
            <consortium name="Tribolium Genome Sequencing Consortium"/>
            <person name="Richards S."/>
            <person name="Gibbs R.A."/>
            <person name="Weinstock G.M."/>
            <person name="Brown S.J."/>
            <person name="Denell R."/>
            <person name="Beeman R.W."/>
            <person name="Gibbs R."/>
            <person name="Beeman R.W."/>
            <person name="Brown S.J."/>
            <person name="Bucher G."/>
            <person name="Friedrich M."/>
            <person name="Grimmelikhuijzen C.J."/>
            <person name="Klingler M."/>
            <person name="Lorenzen M."/>
            <person name="Richards S."/>
            <person name="Roth S."/>
            <person name="Schroder R."/>
            <person name="Tautz D."/>
            <person name="Zdobnov E.M."/>
            <person name="Muzny D."/>
            <person name="Gibbs R.A."/>
            <person name="Weinstock G.M."/>
            <person name="Attaway T."/>
            <person name="Bell S."/>
            <person name="Buhay C.J."/>
            <person name="Chandrabose M.N."/>
            <person name="Chavez D."/>
            <person name="Clerk-Blankenburg K.P."/>
            <person name="Cree A."/>
            <person name="Dao M."/>
            <person name="Davis C."/>
            <person name="Chacko J."/>
            <person name="Dinh H."/>
            <person name="Dugan-Rocha S."/>
            <person name="Fowler G."/>
            <person name="Garner T.T."/>
            <person name="Garnes J."/>
            <person name="Gnirke A."/>
            <person name="Hawes A."/>
            <person name="Hernandez J."/>
            <person name="Hines S."/>
            <person name="Holder M."/>
            <person name="Hume J."/>
            <person name="Jhangiani S.N."/>
            <person name="Joshi V."/>
            <person name="Khan Z.M."/>
            <person name="Jackson L."/>
            <person name="Kovar C."/>
            <person name="Kowis A."/>
            <person name="Lee S."/>
            <person name="Lewis L.R."/>
            <person name="Margolis J."/>
            <person name="Morgan M."/>
            <person name="Nazareth L.V."/>
            <person name="Nguyen N."/>
            <person name="Okwuonu G."/>
            <person name="Parker D."/>
            <person name="Richards S."/>
            <person name="Ruiz S.J."/>
            <person name="Santibanez J."/>
            <person name="Savard J."/>
            <person name="Scherer S.E."/>
            <person name="Schneider B."/>
            <person name="Sodergren E."/>
            <person name="Tautz D."/>
            <person name="Vattahil S."/>
            <person name="Villasana D."/>
            <person name="White C.S."/>
            <person name="Wright R."/>
            <person name="Park Y."/>
            <person name="Beeman R.W."/>
            <person name="Lord J."/>
            <person name="Oppert B."/>
            <person name="Lorenzen M."/>
            <person name="Brown S."/>
            <person name="Wang L."/>
            <person name="Savard J."/>
            <person name="Tautz D."/>
            <person name="Richards S."/>
            <person name="Weinstock G."/>
            <person name="Gibbs R.A."/>
            <person name="Liu Y."/>
            <person name="Worley K."/>
            <person name="Weinstock G."/>
            <person name="Elsik C.G."/>
            <person name="Reese J.T."/>
            <person name="Elhaik E."/>
            <person name="Landan G."/>
            <person name="Graur D."/>
            <person name="Arensburger P."/>
            <person name="Atkinson P."/>
            <person name="Beeman R.W."/>
            <person name="Beidler J."/>
            <person name="Brown S.J."/>
            <person name="Demuth J.P."/>
            <person name="Drury D.W."/>
            <person name="Du Y.Z."/>
            <person name="Fujiwara H."/>
            <person name="Lorenzen M."/>
            <person name="Maselli V."/>
            <person name="Osanai M."/>
            <person name="Park Y."/>
            <person name="Robertson H.M."/>
            <person name="Tu Z."/>
            <person name="Wang J.J."/>
            <person name="Wang S."/>
            <person name="Richards S."/>
            <person name="Song H."/>
            <person name="Zhang L."/>
            <person name="Sodergren E."/>
            <person name="Werner D."/>
            <person name="Stanke M."/>
            <person name="Morgenstern B."/>
            <person name="Solovyev V."/>
            <person name="Kosarev P."/>
            <person name="Brown G."/>
            <person name="Chen H.C."/>
            <person name="Ermolaeva O."/>
            <person name="Hlavina W."/>
            <person name="Kapustin Y."/>
            <person name="Kiryutin B."/>
            <person name="Kitts P."/>
            <person name="Maglott D."/>
            <person name="Pruitt K."/>
            <person name="Sapojnikov V."/>
            <person name="Souvorov A."/>
            <person name="Mackey A.J."/>
            <person name="Waterhouse R.M."/>
            <person name="Wyder S."/>
            <person name="Zdobnov E.M."/>
            <person name="Zdobnov E.M."/>
            <person name="Wyder S."/>
            <person name="Kriventseva E.V."/>
            <person name="Kadowaki T."/>
            <person name="Bork P."/>
            <person name="Aranda M."/>
            <person name="Bao R."/>
            <person name="Beermann A."/>
            <person name="Berns N."/>
            <person name="Bolognesi R."/>
            <person name="Bonneton F."/>
            <person name="Bopp D."/>
            <person name="Brown S.J."/>
            <person name="Bucher G."/>
            <person name="Butts T."/>
            <person name="Chaumot A."/>
            <person name="Denell R.E."/>
            <person name="Ferrier D.E."/>
            <person name="Friedrich M."/>
            <person name="Gordon C.M."/>
            <person name="Jindra M."/>
            <person name="Klingler M."/>
            <person name="Lan Q."/>
            <person name="Lattorff H.M."/>
            <person name="Laudet V."/>
            <person name="von Levetsow C."/>
            <person name="Liu Z."/>
            <person name="Lutz R."/>
            <person name="Lynch J.A."/>
            <person name="da Fonseca R.N."/>
            <person name="Posnien N."/>
            <person name="Reuter R."/>
            <person name="Roth S."/>
            <person name="Savard J."/>
            <person name="Schinko J.B."/>
            <person name="Schmitt C."/>
            <person name="Schoppmeier M."/>
            <person name="Schroder R."/>
            <person name="Shippy T.D."/>
            <person name="Simonnet F."/>
            <person name="Marques-Souza H."/>
            <person name="Tautz D."/>
            <person name="Tomoyasu Y."/>
            <person name="Trauner J."/>
            <person name="Van der Zee M."/>
            <person name="Vervoort M."/>
            <person name="Wittkopp N."/>
            <person name="Wimmer E.A."/>
            <person name="Yang X."/>
            <person name="Jones A.K."/>
            <person name="Sattelle D.B."/>
            <person name="Ebert P.R."/>
            <person name="Nelson D."/>
            <person name="Scott J.G."/>
            <person name="Beeman R.W."/>
            <person name="Muthukrishnan S."/>
            <person name="Kramer K.J."/>
            <person name="Arakane Y."/>
            <person name="Beeman R.W."/>
            <person name="Zhu Q."/>
            <person name="Hogenkamp D."/>
            <person name="Dixit R."/>
            <person name="Oppert B."/>
            <person name="Jiang H."/>
            <person name="Zou Z."/>
            <person name="Marshall J."/>
            <person name="Elpidina E."/>
            <person name="Vinokurov K."/>
            <person name="Oppert C."/>
            <person name="Zou Z."/>
            <person name="Evans J."/>
            <person name="Lu Z."/>
            <person name="Zhao P."/>
            <person name="Sumathipala N."/>
            <person name="Altincicek B."/>
            <person name="Vilcinskas A."/>
            <person name="Williams M."/>
            <person name="Hultmark D."/>
            <person name="Hetru C."/>
            <person name="Jiang H."/>
            <person name="Grimmelikhuijzen C.J."/>
            <person name="Hauser F."/>
            <person name="Cazzamali G."/>
            <person name="Williamson M."/>
            <person name="Park Y."/>
            <person name="Li B."/>
            <person name="Tanaka Y."/>
            <person name="Predel R."/>
            <person name="Neupert S."/>
            <person name="Schachtner J."/>
            <person name="Verleyen P."/>
            <person name="Raible F."/>
            <person name="Bork P."/>
            <person name="Friedrich M."/>
            <person name="Walden K.K."/>
            <person name="Robertson H.M."/>
            <person name="Angeli S."/>
            <person name="Foret S."/>
            <person name="Bucher G."/>
            <person name="Schuetz S."/>
            <person name="Maleszka R."/>
            <person name="Wimmer E.A."/>
            <person name="Beeman R.W."/>
            <person name="Lorenzen M."/>
            <person name="Tomoyasu Y."/>
            <person name="Miller S.C."/>
            <person name="Grossmann D."/>
            <person name="Bucher G."/>
        </authorList>
    </citation>
    <scope>NUCLEOTIDE SEQUENCE [LARGE SCALE GENOMIC DNA]</scope>
    <source>
        <strain evidence="11 12">Georgia GA2</strain>
    </source>
</reference>
<comment type="similarity">
    <text evidence="1 10">Belongs to the G-alpha family. G(s) subfamily.</text>
</comment>
<dbReference type="PANTHER" id="PTHR10218:SF212">
    <property type="entry name" value="G PROTEIN ALPHA S SUBUNIT"/>
    <property type="match status" value="1"/>
</dbReference>
<dbReference type="HOGENOM" id="CLU_014184_6_0_1"/>
<dbReference type="FunFam" id="3.40.50.300:FF:001599">
    <property type="entry name" value="guanine nucleotide-binding protein G(Olf) subunit alpha"/>
    <property type="match status" value="1"/>
</dbReference>
<keyword evidence="7 10" id="KW-0807">Transducer</keyword>
<feature type="binding site" evidence="9">
    <location>
        <position position="63"/>
    </location>
    <ligand>
        <name>Mg(2+)</name>
        <dbReference type="ChEBI" id="CHEBI:18420"/>
    </ligand>
</feature>
<dbReference type="EMBL" id="KQ971351">
    <property type="protein sequence ID" value="EFA06419.2"/>
    <property type="molecule type" value="Genomic_DNA"/>
</dbReference>
<keyword evidence="10" id="KW-0472">Membrane</keyword>
<evidence type="ECO:0000256" key="1">
    <source>
        <dbReference type="ARBA" id="ARBA00007172"/>
    </source>
</evidence>
<dbReference type="STRING" id="7070.D6WRY5"/>
<keyword evidence="10" id="KW-1003">Cell membrane</keyword>
<dbReference type="FunFam" id="1.10.400.10:FF:000003">
    <property type="entry name" value="Guanine nucleotide-binding protein G(S) subunit alpha"/>
    <property type="match status" value="1"/>
</dbReference>
<evidence type="ECO:0000256" key="6">
    <source>
        <dbReference type="ARBA" id="ARBA00023134"/>
    </source>
</evidence>
<dbReference type="GO" id="GO:0031683">
    <property type="term" value="F:G-protein beta/gamma-subunit complex binding"/>
    <property type="evidence" value="ECO:0000318"/>
    <property type="project" value="GO_Central"/>
</dbReference>
<dbReference type="PRINTS" id="PR00443">
    <property type="entry name" value="GPROTEINAS"/>
</dbReference>
<evidence type="ECO:0000313" key="11">
    <source>
        <dbReference type="EMBL" id="EFA06419.2"/>
    </source>
</evidence>
<feature type="binding site" evidence="8">
    <location>
        <begin position="217"/>
        <end position="221"/>
    </location>
    <ligand>
        <name>GTP</name>
        <dbReference type="ChEBI" id="CHEBI:37565"/>
    </ligand>
</feature>
<evidence type="ECO:0000256" key="8">
    <source>
        <dbReference type="PIRSR" id="PIRSR601019-1"/>
    </source>
</evidence>
<dbReference type="PRINTS" id="PR00318">
    <property type="entry name" value="GPROTEINA"/>
</dbReference>
<keyword evidence="5 9" id="KW-0460">Magnesium</keyword>
<feature type="binding site" evidence="8">
    <location>
        <begin position="167"/>
        <end position="168"/>
    </location>
    <ligand>
        <name>GTP</name>
        <dbReference type="ChEBI" id="CHEBI:37565"/>
    </ligand>
</feature>
<dbReference type="InterPro" id="IPR011025">
    <property type="entry name" value="GproteinA_insert"/>
</dbReference>
<dbReference type="GO" id="GO:0005525">
    <property type="term" value="F:GTP binding"/>
    <property type="evidence" value="ECO:0007669"/>
    <property type="project" value="UniProtKB-UniRule"/>
</dbReference>
<feature type="binding site" evidence="8">
    <location>
        <begin position="59"/>
        <end position="64"/>
    </location>
    <ligand>
        <name>GTP</name>
        <dbReference type="ChEBI" id="CHEBI:37565"/>
    </ligand>
</feature>
<dbReference type="SUPFAM" id="SSF52540">
    <property type="entry name" value="P-loop containing nucleoside triphosphate hydrolases"/>
    <property type="match status" value="1"/>
</dbReference>
<evidence type="ECO:0000256" key="2">
    <source>
        <dbReference type="ARBA" id="ARBA00011356"/>
    </source>
</evidence>
<dbReference type="PANTHER" id="PTHR10218">
    <property type="entry name" value="GTP-BINDING PROTEIN ALPHA SUBUNIT"/>
    <property type="match status" value="1"/>
</dbReference>
<dbReference type="PROSITE" id="PS51882">
    <property type="entry name" value="G_ALPHA"/>
    <property type="match status" value="1"/>
</dbReference>
<evidence type="ECO:0000256" key="7">
    <source>
        <dbReference type="ARBA" id="ARBA00023224"/>
    </source>
</evidence>
<dbReference type="InterPro" id="IPR000367">
    <property type="entry name" value="Gprotein_alpha_S"/>
</dbReference>
<sequence>MTNNKPNCACLFPFLPCWYPLSPDDLIKKRRSNDIDKQIAKDKEEFNKTLRLLLLGAGESGKSTIIKQMQLIHVDKFSDTVRKQRRDDIRDNLADAIVSILGAMPKITPPVRLDNERHETMAKWVLDNATKQDFDYPSQFYEFTKILWKDTGVQATFERSNEYQLVDSAKYFLEKIDEIARDDYMPTDQDIIRCRVLTTGIYELSFQVKEINFQIIDVGGQRDERRKWFLCFNDVTAIIFVTACSSYNLVLREDPSKNRLKESLELFKIVWNNRWLCRISVIVFLNKQDLFREKILSGRSKLEDYFPEYKDFKTSHVERDEHPEVNRAKHFIKNEFEKISRLSNQSLQHRFYPHFTCAVDTDDVKRVFDVCQTVFDDCRKNIQIKHLIEHDLM</sequence>
<keyword evidence="12" id="KW-1185">Reference proteome</keyword>
<comment type="function">
    <text evidence="10">Guanine nucleotide-binding proteins (G proteins) function as transducers in numerous signaling pathways controlled by G protein-coupled receptors (GPCRs).</text>
</comment>
<dbReference type="OMA" id="ERHETMA"/>
<dbReference type="CDD" id="cd00066">
    <property type="entry name" value="G-alpha"/>
    <property type="match status" value="1"/>
</dbReference>
<dbReference type="GO" id="GO:0005834">
    <property type="term" value="C:heterotrimeric G-protein complex"/>
    <property type="evidence" value="ECO:0000318"/>
    <property type="project" value="GO_Central"/>
</dbReference>
<dbReference type="GO" id="GO:0007191">
    <property type="term" value="P:adenylate cyclase-activating dopamine receptor signaling pathway"/>
    <property type="evidence" value="ECO:0000318"/>
    <property type="project" value="GO_Central"/>
</dbReference>
<proteinExistence type="inferred from homology"/>
<gene>
    <name evidence="11" type="primary">AUGUSTUS-3.0.2_09298</name>
    <name evidence="11" type="ORF">TcasGA2_TC009298</name>
</gene>
<organism evidence="11 12">
    <name type="scientific">Tribolium castaneum</name>
    <name type="common">Red flour beetle</name>
    <dbReference type="NCBI Taxonomy" id="7070"/>
    <lineage>
        <taxon>Eukaryota</taxon>
        <taxon>Metazoa</taxon>
        <taxon>Ecdysozoa</taxon>
        <taxon>Arthropoda</taxon>
        <taxon>Hexapoda</taxon>
        <taxon>Insecta</taxon>
        <taxon>Pterygota</taxon>
        <taxon>Neoptera</taxon>
        <taxon>Endopterygota</taxon>
        <taxon>Coleoptera</taxon>
        <taxon>Polyphaga</taxon>
        <taxon>Cucujiformia</taxon>
        <taxon>Tenebrionidae</taxon>
        <taxon>Tenebrionidae incertae sedis</taxon>
        <taxon>Tribolium</taxon>
    </lineage>
</organism>
<dbReference type="GO" id="GO:0001664">
    <property type="term" value="F:G protein-coupled receptor binding"/>
    <property type="evidence" value="ECO:0000318"/>
    <property type="project" value="GO_Central"/>
</dbReference>
<dbReference type="GO" id="GO:0007606">
    <property type="term" value="P:sensory perception of chemical stimulus"/>
    <property type="evidence" value="ECO:0000318"/>
    <property type="project" value="GO_Central"/>
</dbReference>
<comment type="subcellular location">
    <subcellularLocation>
        <location evidence="10">Cell membrane</location>
    </subcellularLocation>
</comment>
<evidence type="ECO:0000256" key="4">
    <source>
        <dbReference type="ARBA" id="ARBA00022741"/>
    </source>
</evidence>
<dbReference type="GO" id="GO:0003924">
    <property type="term" value="F:GTPase activity"/>
    <property type="evidence" value="ECO:0000318"/>
    <property type="project" value="GO_Central"/>
</dbReference>
<dbReference type="Gene3D" id="3.40.50.300">
    <property type="entry name" value="P-loop containing nucleotide triphosphate hydrolases"/>
    <property type="match status" value="1"/>
</dbReference>
<dbReference type="GO" id="GO:0046872">
    <property type="term" value="F:metal ion binding"/>
    <property type="evidence" value="ECO:0007669"/>
    <property type="project" value="UniProtKB-UniRule"/>
</dbReference>
<dbReference type="InterPro" id="IPR027417">
    <property type="entry name" value="P-loop_NTPase"/>
</dbReference>
<evidence type="ECO:0000313" key="12">
    <source>
        <dbReference type="Proteomes" id="UP000007266"/>
    </source>
</evidence>
<feature type="binding site" evidence="8">
    <location>
        <begin position="286"/>
        <end position="289"/>
    </location>
    <ligand>
        <name>GTP</name>
        <dbReference type="ChEBI" id="CHEBI:37565"/>
    </ligand>
</feature>
<evidence type="ECO:0000256" key="9">
    <source>
        <dbReference type="PIRSR" id="PIRSR601019-2"/>
    </source>
</evidence>
<evidence type="ECO:0000256" key="3">
    <source>
        <dbReference type="ARBA" id="ARBA00022723"/>
    </source>
</evidence>
<dbReference type="AlphaFoldDB" id="D6WRY5"/>
<feature type="binding site" evidence="9">
    <location>
        <position position="198"/>
    </location>
    <ligand>
        <name>Mg(2+)</name>
        <dbReference type="ChEBI" id="CHEBI:18420"/>
    </ligand>
</feature>
<dbReference type="InterPro" id="IPR001019">
    <property type="entry name" value="Gprotein_alpha_su"/>
</dbReference>
<dbReference type="SMART" id="SM00275">
    <property type="entry name" value="G_alpha"/>
    <property type="match status" value="1"/>
</dbReference>
<keyword evidence="6 8" id="KW-0342">GTP-binding</keyword>
<comment type="subunit">
    <text evidence="2 10">G proteins are composed of 3 units; alpha, beta and gamma. The alpha chain contains the guanine nucleotide binding site.</text>
</comment>
<keyword evidence="3 9" id="KW-0479">Metal-binding</keyword>
<evidence type="ECO:0000256" key="5">
    <source>
        <dbReference type="ARBA" id="ARBA00022842"/>
    </source>
</evidence>
<accession>D6WRY5</accession>
<dbReference type="GO" id="GO:0005737">
    <property type="term" value="C:cytoplasm"/>
    <property type="evidence" value="ECO:0000318"/>
    <property type="project" value="GO_Central"/>
</dbReference>
<evidence type="ECO:0000256" key="10">
    <source>
        <dbReference type="RuleBase" id="RU369121"/>
    </source>
</evidence>